<dbReference type="AlphaFoldDB" id="F2PLJ8"/>
<proteinExistence type="predicted"/>
<dbReference type="Proteomes" id="UP000009169">
    <property type="component" value="Unassembled WGS sequence"/>
</dbReference>
<reference evidence="2" key="1">
    <citation type="journal article" date="2012" name="MBio">
        <title>Comparative genome analysis of Trichophyton rubrum and related dermatophytes reveals candidate genes involved in infection.</title>
        <authorList>
            <person name="Martinez D.A."/>
            <person name="Oliver B.G."/>
            <person name="Graeser Y."/>
            <person name="Goldberg J.M."/>
            <person name="Li W."/>
            <person name="Martinez-Rossi N.M."/>
            <person name="Monod M."/>
            <person name="Shelest E."/>
            <person name="Barton R.C."/>
            <person name="Birch E."/>
            <person name="Brakhage A.A."/>
            <person name="Chen Z."/>
            <person name="Gurr S.J."/>
            <person name="Heiman D."/>
            <person name="Heitman J."/>
            <person name="Kosti I."/>
            <person name="Rossi A."/>
            <person name="Saif S."/>
            <person name="Samalova M."/>
            <person name="Saunders C.W."/>
            <person name="Shea T."/>
            <person name="Summerbell R.C."/>
            <person name="Xu J."/>
            <person name="Young S."/>
            <person name="Zeng Q."/>
            <person name="Birren B.W."/>
            <person name="Cuomo C.A."/>
            <person name="White T.C."/>
        </authorList>
    </citation>
    <scope>NUCLEOTIDE SEQUENCE [LARGE SCALE GENOMIC DNA]</scope>
    <source>
        <strain evidence="2">ATCC MYA-4606 / CBS 127.97</strain>
    </source>
</reference>
<protein>
    <submittedName>
        <fullName evidence="1">Uncharacterized protein</fullName>
    </submittedName>
</protein>
<evidence type="ECO:0000313" key="1">
    <source>
        <dbReference type="EMBL" id="EGE02766.1"/>
    </source>
</evidence>
<gene>
    <name evidence="1" type="ORF">TEQG_01803</name>
</gene>
<sequence>MLSSGSNALQTTNKTNIITNNIDKTQLQVQYVEKDVLILTYPGTSQPPSTPTGQLHSQSLSTKALTNIPTTPTTWHPLIPSQSHKCYQTFYDGLLVYGINVYRPACSAVATSSLLHTTPQTFNPIKEVTKALVKSKPYLVIGRMKLSFKNTLPGLYRSAEWSLGLTTVTKNSPAVTMATSYWLQVGFQRLGTQRMRIFYHADTRTEYDKDAGAGSRAINSSNI</sequence>
<keyword evidence="2" id="KW-1185">Reference proteome</keyword>
<dbReference type="VEuPathDB" id="FungiDB:TEQG_01803"/>
<dbReference type="HOGENOM" id="CLU_1240911_0_0_1"/>
<evidence type="ECO:0000313" key="2">
    <source>
        <dbReference type="Proteomes" id="UP000009169"/>
    </source>
</evidence>
<accession>F2PLJ8</accession>
<name>F2PLJ8_TRIEC</name>
<dbReference type="EMBL" id="DS995724">
    <property type="protein sequence ID" value="EGE02766.1"/>
    <property type="molecule type" value="Genomic_DNA"/>
</dbReference>
<organism evidence="1 2">
    <name type="scientific">Trichophyton equinum (strain ATCC MYA-4606 / CBS 127.97)</name>
    <name type="common">Horse ringworm fungus</name>
    <dbReference type="NCBI Taxonomy" id="559882"/>
    <lineage>
        <taxon>Eukaryota</taxon>
        <taxon>Fungi</taxon>
        <taxon>Dikarya</taxon>
        <taxon>Ascomycota</taxon>
        <taxon>Pezizomycotina</taxon>
        <taxon>Eurotiomycetes</taxon>
        <taxon>Eurotiomycetidae</taxon>
        <taxon>Onygenales</taxon>
        <taxon>Arthrodermataceae</taxon>
        <taxon>Trichophyton</taxon>
    </lineage>
</organism>